<dbReference type="PANTHER" id="PTHR28680:SF1">
    <property type="entry name" value="CENTROMERE PROTEIN X"/>
    <property type="match status" value="1"/>
</dbReference>
<evidence type="ECO:0000256" key="7">
    <source>
        <dbReference type="SAM" id="MobiDB-lite"/>
    </source>
</evidence>
<comment type="similarity">
    <text evidence="2">Belongs to the CENP-X/MHF2 family.</text>
</comment>
<evidence type="ECO:0000256" key="6">
    <source>
        <dbReference type="ARBA" id="ARBA00023242"/>
    </source>
</evidence>
<comment type="subcellular location">
    <subcellularLocation>
        <location evidence="1">Nucleus</location>
    </subcellularLocation>
</comment>
<keyword evidence="3" id="KW-0227">DNA damage</keyword>
<sequence length="195" mass="22179">MILKEEVIFAKGENPRAWTASGFEVCSSNLAAARFNMEKENPRKDTEFVPEEDTSSFRMNGMQVEERRRPQKKKKKTREGRALKLRMEEVTFDPALIQAIFKHIWTRRALEREKNEGNDGTDCEVGTGTLKKTRTTSANSNALKLSCELLRIFITGFELDDEAVQRSAMIAEAEGAGKIEGTHLERILPQLLLDF</sequence>
<dbReference type="AlphaFoldDB" id="A0AAD6Q3J4"/>
<dbReference type="GO" id="GO:0003677">
    <property type="term" value="F:DNA binding"/>
    <property type="evidence" value="ECO:0007669"/>
    <property type="project" value="UniProtKB-KW"/>
</dbReference>
<name>A0AAD6Q3J4_9ROSI</name>
<evidence type="ECO:0000256" key="2">
    <source>
        <dbReference type="ARBA" id="ARBA00009359"/>
    </source>
</evidence>
<organism evidence="8 9">
    <name type="scientific">Populus alba x Populus x berolinensis</name>
    <dbReference type="NCBI Taxonomy" id="444605"/>
    <lineage>
        <taxon>Eukaryota</taxon>
        <taxon>Viridiplantae</taxon>
        <taxon>Streptophyta</taxon>
        <taxon>Embryophyta</taxon>
        <taxon>Tracheophyta</taxon>
        <taxon>Spermatophyta</taxon>
        <taxon>Magnoliopsida</taxon>
        <taxon>eudicotyledons</taxon>
        <taxon>Gunneridae</taxon>
        <taxon>Pentapetalae</taxon>
        <taxon>rosids</taxon>
        <taxon>fabids</taxon>
        <taxon>Malpighiales</taxon>
        <taxon>Salicaceae</taxon>
        <taxon>Saliceae</taxon>
        <taxon>Populus</taxon>
    </lineage>
</organism>
<evidence type="ECO:0000256" key="4">
    <source>
        <dbReference type="ARBA" id="ARBA00023125"/>
    </source>
</evidence>
<keyword evidence="4" id="KW-0238">DNA-binding</keyword>
<evidence type="ECO:0000256" key="5">
    <source>
        <dbReference type="ARBA" id="ARBA00023204"/>
    </source>
</evidence>
<evidence type="ECO:0000256" key="1">
    <source>
        <dbReference type="ARBA" id="ARBA00004123"/>
    </source>
</evidence>
<dbReference type="Gene3D" id="6.10.130.30">
    <property type="match status" value="1"/>
</dbReference>
<feature type="compositionally biased region" description="Basic and acidic residues" evidence="7">
    <location>
        <begin position="37"/>
        <end position="47"/>
    </location>
</feature>
<dbReference type="PANTHER" id="PTHR28680">
    <property type="entry name" value="CENTROMERE PROTEIN X"/>
    <property type="match status" value="1"/>
</dbReference>
<dbReference type="GO" id="GO:0071821">
    <property type="term" value="C:FANCM-MHF complex"/>
    <property type="evidence" value="ECO:0007669"/>
    <property type="project" value="TreeGrafter"/>
</dbReference>
<keyword evidence="9" id="KW-1185">Reference proteome</keyword>
<reference evidence="8" key="1">
    <citation type="journal article" date="2023" name="Mol. Ecol. Resour.">
        <title>Chromosome-level genome assembly of a triploid poplar Populus alba 'Berolinensis'.</title>
        <authorList>
            <person name="Chen S."/>
            <person name="Yu Y."/>
            <person name="Wang X."/>
            <person name="Wang S."/>
            <person name="Zhang T."/>
            <person name="Zhou Y."/>
            <person name="He R."/>
            <person name="Meng N."/>
            <person name="Wang Y."/>
            <person name="Liu W."/>
            <person name="Liu Z."/>
            <person name="Liu J."/>
            <person name="Guo Q."/>
            <person name="Huang H."/>
            <person name="Sederoff R.R."/>
            <person name="Wang G."/>
            <person name="Qu G."/>
            <person name="Chen S."/>
        </authorList>
    </citation>
    <scope>NUCLEOTIDE SEQUENCE</scope>
    <source>
        <strain evidence="8">SC-2020</strain>
    </source>
</reference>
<accession>A0AAD6Q3J4</accession>
<feature type="compositionally biased region" description="Basic residues" evidence="7">
    <location>
        <begin position="69"/>
        <end position="78"/>
    </location>
</feature>
<protein>
    <recommendedName>
        <fullName evidence="10">Centromere protein X</fullName>
    </recommendedName>
</protein>
<comment type="caution">
    <text evidence="8">The sequence shown here is derived from an EMBL/GenBank/DDBJ whole genome shotgun (WGS) entry which is preliminary data.</text>
</comment>
<dbReference type="GO" id="GO:0006281">
    <property type="term" value="P:DNA repair"/>
    <property type="evidence" value="ECO:0007669"/>
    <property type="project" value="UniProtKB-KW"/>
</dbReference>
<feature type="region of interest" description="Disordered" evidence="7">
    <location>
        <begin position="37"/>
        <end position="80"/>
    </location>
</feature>
<dbReference type="InterPro" id="IPR018552">
    <property type="entry name" value="CENP-X"/>
</dbReference>
<keyword evidence="5" id="KW-0234">DNA repair</keyword>
<dbReference type="GO" id="GO:0051382">
    <property type="term" value="P:kinetochore assembly"/>
    <property type="evidence" value="ECO:0007669"/>
    <property type="project" value="InterPro"/>
</dbReference>
<proteinExistence type="inferred from homology"/>
<keyword evidence="6" id="KW-0539">Nucleus</keyword>
<dbReference type="GO" id="GO:0031297">
    <property type="term" value="P:replication fork processing"/>
    <property type="evidence" value="ECO:0007669"/>
    <property type="project" value="TreeGrafter"/>
</dbReference>
<dbReference type="GO" id="GO:0000712">
    <property type="term" value="P:resolution of meiotic recombination intermediates"/>
    <property type="evidence" value="ECO:0007669"/>
    <property type="project" value="TreeGrafter"/>
</dbReference>
<evidence type="ECO:0000256" key="3">
    <source>
        <dbReference type="ARBA" id="ARBA00022763"/>
    </source>
</evidence>
<dbReference type="Pfam" id="PF09415">
    <property type="entry name" value="CENP-X"/>
    <property type="match status" value="1"/>
</dbReference>
<dbReference type="Proteomes" id="UP001164929">
    <property type="component" value="Chromosome 12"/>
</dbReference>
<evidence type="ECO:0000313" key="9">
    <source>
        <dbReference type="Proteomes" id="UP001164929"/>
    </source>
</evidence>
<evidence type="ECO:0008006" key="10">
    <source>
        <dbReference type="Google" id="ProtNLM"/>
    </source>
</evidence>
<gene>
    <name evidence="8" type="ORF">NC653_029496</name>
</gene>
<evidence type="ECO:0000313" key="8">
    <source>
        <dbReference type="EMBL" id="KAJ6977616.1"/>
    </source>
</evidence>
<dbReference type="EMBL" id="JAQIZT010000012">
    <property type="protein sequence ID" value="KAJ6977616.1"/>
    <property type="molecule type" value="Genomic_DNA"/>
</dbReference>
<dbReference type="CDD" id="cd22921">
    <property type="entry name" value="HFD_CENP-X"/>
    <property type="match status" value="1"/>
</dbReference>